<proteinExistence type="inferred from homology"/>
<dbReference type="PANTHER" id="PTHR16023">
    <property type="entry name" value="TAX1 BINDING PROTEIN-RELATED"/>
    <property type="match status" value="1"/>
</dbReference>
<evidence type="ECO:0000313" key="7">
    <source>
        <dbReference type="Proteomes" id="UP000008312"/>
    </source>
</evidence>
<dbReference type="GO" id="GO:0070772">
    <property type="term" value="C:PAS complex"/>
    <property type="evidence" value="ECO:0007669"/>
    <property type="project" value="InterPro"/>
</dbReference>
<reference evidence="6" key="1">
    <citation type="submission" date="2010-02" db="EMBL/GenBank/DDBJ databases">
        <title>Sequencing and annotation of the Blastocystis hominis genome.</title>
        <authorList>
            <person name="Wincker P."/>
        </authorList>
    </citation>
    <scope>NUCLEOTIDE SEQUENCE</scope>
    <source>
        <strain evidence="6">Singapore isolate B</strain>
    </source>
</reference>
<dbReference type="OrthoDB" id="5574975at2759"/>
<dbReference type="Pfam" id="PF11916">
    <property type="entry name" value="Vac14_Fig4_bd"/>
    <property type="match status" value="1"/>
</dbReference>
<evidence type="ECO:0000313" key="6">
    <source>
        <dbReference type="EMBL" id="CBK20299.2"/>
    </source>
</evidence>
<dbReference type="Proteomes" id="UP000008312">
    <property type="component" value="Unassembled WGS sequence"/>
</dbReference>
<evidence type="ECO:0000256" key="3">
    <source>
        <dbReference type="ARBA" id="ARBA00022737"/>
    </source>
</evidence>
<dbReference type="InterPro" id="IPR026825">
    <property type="entry name" value="Vac14"/>
</dbReference>
<feature type="domain" description="Vacuolar protein 14 C-terminal Fig4-binding" evidence="5">
    <location>
        <begin position="263"/>
        <end position="351"/>
    </location>
</feature>
<dbReference type="GO" id="GO:0010008">
    <property type="term" value="C:endosome membrane"/>
    <property type="evidence" value="ECO:0007669"/>
    <property type="project" value="TreeGrafter"/>
</dbReference>
<evidence type="ECO:0000256" key="2">
    <source>
        <dbReference type="ARBA" id="ARBA00010225"/>
    </source>
</evidence>
<keyword evidence="4" id="KW-0472">Membrane</keyword>
<evidence type="ECO:0000256" key="1">
    <source>
        <dbReference type="ARBA" id="ARBA00004308"/>
    </source>
</evidence>
<dbReference type="Gene3D" id="1.25.10.10">
    <property type="entry name" value="Leucine-rich Repeat Variant"/>
    <property type="match status" value="1"/>
</dbReference>
<keyword evidence="7" id="KW-1185">Reference proteome</keyword>
<dbReference type="EMBL" id="FN668639">
    <property type="protein sequence ID" value="CBK20299.2"/>
    <property type="molecule type" value="Genomic_DNA"/>
</dbReference>
<dbReference type="InterPro" id="IPR021841">
    <property type="entry name" value="VAC14_Fig4p-bd"/>
</dbReference>
<sequence length="359" mass="41118">MKQYVNDRSPHIRRLLISWIDIMDNIPGIDILDFLPEFLAGLFDMLSDPHREIRQEADALLQTLLSEIQNTDINTIITQAHSRDKFIRLTAVSWIREFVHVGEEWGLPYSQLLEALLPCLSDEEEEVQQAAKNACLDLMDNFKHCSYCTDVGKLAVLVNDGLATTSKLTRIVSLEFTSLLLSHSPVSPASTLSPGSSTSPNSPLMISTDYSQLLFRTNLLRAVEDTHNEVTELAIRILLEYASRQNDLEPILRDLLDILEKSELMKERGTLVLRWLCKYENPEVVYYHLATVLQSIKQLSNHEFGSLIVDRLNTLLLTDEITVSIRCRLRSCRYYSQKRDEQAEKLYDALYMIGIQDDN</sequence>
<name>D8LXJ4_BLAHO</name>
<protein>
    <recommendedName>
        <fullName evidence="5">Vacuolar protein 14 C-terminal Fig4-binding domain-containing protein</fullName>
    </recommendedName>
</protein>
<dbReference type="AlphaFoldDB" id="D8LXJ4"/>
<dbReference type="GeneID" id="24922220"/>
<dbReference type="InterPro" id="IPR016024">
    <property type="entry name" value="ARM-type_fold"/>
</dbReference>
<dbReference type="PANTHER" id="PTHR16023:SF0">
    <property type="entry name" value="PROTEIN VAC14 HOMOLOG"/>
    <property type="match status" value="1"/>
</dbReference>
<dbReference type="InParanoid" id="D8LXJ4"/>
<evidence type="ECO:0000256" key="4">
    <source>
        <dbReference type="ARBA" id="ARBA00023136"/>
    </source>
</evidence>
<evidence type="ECO:0000259" key="5">
    <source>
        <dbReference type="Pfam" id="PF11916"/>
    </source>
</evidence>
<dbReference type="SUPFAM" id="SSF48371">
    <property type="entry name" value="ARM repeat"/>
    <property type="match status" value="1"/>
</dbReference>
<dbReference type="RefSeq" id="XP_012894347.1">
    <property type="nucleotide sequence ID" value="XM_013038893.1"/>
</dbReference>
<comment type="similarity">
    <text evidence="2">Belongs to the VAC14 family.</text>
</comment>
<keyword evidence="3" id="KW-0677">Repeat</keyword>
<organism evidence="6">
    <name type="scientific">Blastocystis hominis</name>
    <dbReference type="NCBI Taxonomy" id="12968"/>
    <lineage>
        <taxon>Eukaryota</taxon>
        <taxon>Sar</taxon>
        <taxon>Stramenopiles</taxon>
        <taxon>Bigyra</taxon>
        <taxon>Opalozoa</taxon>
        <taxon>Opalinata</taxon>
        <taxon>Blastocystidae</taxon>
        <taxon>Blastocystis</taxon>
    </lineage>
</organism>
<gene>
    <name evidence="6" type="ORF">GSBLH_T00006095001</name>
</gene>
<comment type="subcellular location">
    <subcellularLocation>
        <location evidence="1">Endomembrane system</location>
    </subcellularLocation>
</comment>
<dbReference type="GO" id="GO:0006661">
    <property type="term" value="P:phosphatidylinositol biosynthetic process"/>
    <property type="evidence" value="ECO:0007669"/>
    <property type="project" value="InterPro"/>
</dbReference>
<dbReference type="InterPro" id="IPR011989">
    <property type="entry name" value="ARM-like"/>
</dbReference>
<accession>D8LXJ4</accession>